<name>A0A7J6YIM4_TRYCR</name>
<dbReference type="PANTHER" id="PTHR13528:SF2">
    <property type="entry name" value="LARGE RIBOSOMAL SUBUNIT PROTEIN BL28M"/>
    <property type="match status" value="1"/>
</dbReference>
<reference evidence="2 4" key="1">
    <citation type="journal article" date="2019" name="Genome Biol. Evol.">
        <title>Nanopore Sequencing Significantly Improves Genome Assembly of the Protozoan Parasite Trypanosoma cruzi.</title>
        <authorList>
            <person name="Diaz-Viraque F."/>
            <person name="Pita S."/>
            <person name="Greif G."/>
            <person name="de Souza R.C.M."/>
            <person name="Iraola G."/>
            <person name="Robello C."/>
        </authorList>
    </citation>
    <scope>NUCLEOTIDE SEQUENCE [LARGE SCALE GENOMIC DNA]</scope>
    <source>
        <strain evidence="2 4">Berenice</strain>
    </source>
</reference>
<evidence type="ECO:0000313" key="2">
    <source>
        <dbReference type="EMBL" id="KAF5226545.1"/>
    </source>
</evidence>
<proteinExistence type="predicted"/>
<dbReference type="AlphaFoldDB" id="A0A7J6YIM4"/>
<sequence length="313" mass="35105">MAAHMCDAYRAPRVTGRGAAAIFFLAALLVMTESETERDGIFCDVLLLLLLLSHPHPSVSLSRCVGTGVIIVGVGMLQGTGRRLFSTFALNPETTVAPHGPPRGLINRYVSMGLPPWAAWCNKVNRYSLYRMSGVAPRTLLPKAPHEMDVIWLNERVRERVRTSRGVQNVYRQLKYPYVKTGIHYSDVLCHWVQVPMVEAAMFEVEKDGGFDNFVLKRSGPELRSTYGERVRRHILVRQKEIRKNFVLDQQAKHLADAICGEVLSLRDESAAEAVLAKYGIEKKRFLEELARIVVARKEKANAVAVTAEEPLP</sequence>
<protein>
    <recommendedName>
        <fullName evidence="5">39S ribosomal protein L28</fullName>
    </recommendedName>
</protein>
<dbReference type="GO" id="GO:0003735">
    <property type="term" value="F:structural constituent of ribosome"/>
    <property type="evidence" value="ECO:0007669"/>
    <property type="project" value="InterPro"/>
</dbReference>
<feature type="signal peptide" evidence="1">
    <location>
        <begin position="1"/>
        <end position="34"/>
    </location>
</feature>
<evidence type="ECO:0000313" key="4">
    <source>
        <dbReference type="Proteomes" id="UP000583944"/>
    </source>
</evidence>
<feature type="chain" id="PRO_5036205918" description="39S ribosomal protein L28" evidence="1">
    <location>
        <begin position="35"/>
        <end position="313"/>
    </location>
</feature>
<evidence type="ECO:0008006" key="5">
    <source>
        <dbReference type="Google" id="ProtNLM"/>
    </source>
</evidence>
<evidence type="ECO:0000256" key="1">
    <source>
        <dbReference type="SAM" id="SignalP"/>
    </source>
</evidence>
<dbReference type="InterPro" id="IPR026569">
    <property type="entry name" value="Ribosomal_bL28"/>
</dbReference>
<keyword evidence="1" id="KW-0732">Signal</keyword>
<dbReference type="VEuPathDB" id="TriTrypDB:BCY84_01096"/>
<dbReference type="PANTHER" id="PTHR13528">
    <property type="entry name" value="39S RIBOSOMAL PROTEIN L28, MITOCHONDRIAL"/>
    <property type="match status" value="1"/>
</dbReference>
<evidence type="ECO:0000313" key="3">
    <source>
        <dbReference type="EMBL" id="KAF5226548.1"/>
    </source>
</evidence>
<dbReference type="EMBL" id="JABDHM010000001">
    <property type="protein sequence ID" value="KAF5226545.1"/>
    <property type="molecule type" value="Genomic_DNA"/>
</dbReference>
<dbReference type="Proteomes" id="UP000583944">
    <property type="component" value="Unassembled WGS sequence"/>
</dbReference>
<reference evidence="2" key="2">
    <citation type="submission" date="2020-04" db="EMBL/GenBank/DDBJ databases">
        <authorList>
            <person name="Diaz Viraque F."/>
        </authorList>
    </citation>
    <scope>NUCLEOTIDE SEQUENCE</scope>
    <source>
        <strain evidence="2">Berenice</strain>
    </source>
</reference>
<dbReference type="VEuPathDB" id="TriTrypDB:ECC02_000046"/>
<dbReference type="SMR" id="A0A7J6YIM4"/>
<accession>A0A7J6YIM4</accession>
<organism evidence="2 4">
    <name type="scientific">Trypanosoma cruzi</name>
    <dbReference type="NCBI Taxonomy" id="5693"/>
    <lineage>
        <taxon>Eukaryota</taxon>
        <taxon>Discoba</taxon>
        <taxon>Euglenozoa</taxon>
        <taxon>Kinetoplastea</taxon>
        <taxon>Metakinetoplastina</taxon>
        <taxon>Trypanosomatida</taxon>
        <taxon>Trypanosomatidae</taxon>
        <taxon>Trypanosoma</taxon>
        <taxon>Schizotrypanum</taxon>
    </lineage>
</organism>
<dbReference type="GO" id="GO:0005762">
    <property type="term" value="C:mitochondrial large ribosomal subunit"/>
    <property type="evidence" value="ECO:0007669"/>
    <property type="project" value="TreeGrafter"/>
</dbReference>
<dbReference type="VEuPathDB" id="TriTrypDB:ECC02_000049"/>
<comment type="caution">
    <text evidence="2">The sequence shown here is derived from an EMBL/GenBank/DDBJ whole genome shotgun (WGS) entry which is preliminary data.</text>
</comment>
<gene>
    <name evidence="2" type="ORF">ECC02_000046</name>
    <name evidence="3" type="ORF">ECC02_000049</name>
</gene>
<dbReference type="EMBL" id="JABDHM010000001">
    <property type="protein sequence ID" value="KAF5226548.1"/>
    <property type="molecule type" value="Genomic_DNA"/>
</dbReference>
<dbReference type="OrthoDB" id="361870at2759"/>